<dbReference type="Proteomes" id="UP000737391">
    <property type="component" value="Unassembled WGS sequence"/>
</dbReference>
<comment type="caution">
    <text evidence="1">The sequence shown here is derived from an EMBL/GenBank/DDBJ whole genome shotgun (WGS) entry which is preliminary data.</text>
</comment>
<protein>
    <submittedName>
        <fullName evidence="1">Uncharacterized protein</fullName>
    </submittedName>
</protein>
<dbReference type="EMBL" id="LUFC02000152">
    <property type="protein sequence ID" value="KAF4501078.1"/>
    <property type="molecule type" value="Genomic_DNA"/>
</dbReference>
<accession>A0A9P5BH13</accession>
<keyword evidence="2" id="KW-1185">Reference proteome</keyword>
<sequence length="366" mass="42336">MDPFDKLPAELRLSILIHTRSKRSVSSLTRASPAMLRQYHTHERYIARSLIAADFDDEMVQDTMAILFIQNSRKFSMRHLMFNGQKITARFNASNLKDTEIHRLLEAFLLYELNCRVKTSLAAIQSRLPQRELDTAEHEAIKCVNTYVCSLYCAMFAQYGNAWLPDASTSLQTGLLFPDTFYINPEIYASDMGQLERVRAGYVIKNENKVEGSLARFGLGPLIEFLSHDMSDVRDKQALKERLRTWYIQDYEYSYKSGILCSTESITSRASPIYSQLSSEADTELQRNIYRQRAWAFFDDRRLYPKRNTGRPNFPTQSFLNKQPSKQAWVEGWFDNPSQARALRRSQRWHDALCAGSDSNDAARIQ</sequence>
<proteinExistence type="predicted"/>
<dbReference type="AlphaFoldDB" id="A0A9P5BH13"/>
<evidence type="ECO:0000313" key="1">
    <source>
        <dbReference type="EMBL" id="KAF4501078.1"/>
    </source>
</evidence>
<organism evidence="1 2">
    <name type="scientific">Fusarium agapanthi</name>
    <dbReference type="NCBI Taxonomy" id="1803897"/>
    <lineage>
        <taxon>Eukaryota</taxon>
        <taxon>Fungi</taxon>
        <taxon>Dikarya</taxon>
        <taxon>Ascomycota</taxon>
        <taxon>Pezizomycotina</taxon>
        <taxon>Sordariomycetes</taxon>
        <taxon>Hypocreomycetidae</taxon>
        <taxon>Hypocreales</taxon>
        <taxon>Nectriaceae</taxon>
        <taxon>Fusarium</taxon>
        <taxon>Fusarium fujikuroi species complex</taxon>
    </lineage>
</organism>
<name>A0A9P5BH13_9HYPO</name>
<gene>
    <name evidence="1" type="ORF">FAGAP_2740</name>
</gene>
<reference evidence="1" key="1">
    <citation type="submission" date="2020-01" db="EMBL/GenBank/DDBJ databases">
        <title>Identification and distribution of gene clusters putatively required for synthesis of sphingolipid metabolism inhibitors in phylogenetically diverse species of the filamentous fungus Fusarium.</title>
        <authorList>
            <person name="Kim H.-S."/>
            <person name="Busman M."/>
            <person name="Brown D.W."/>
            <person name="Divon H."/>
            <person name="Uhlig S."/>
            <person name="Proctor R.H."/>
        </authorList>
    </citation>
    <scope>NUCLEOTIDE SEQUENCE</scope>
    <source>
        <strain evidence="1">NRRL 31653</strain>
    </source>
</reference>
<evidence type="ECO:0000313" key="2">
    <source>
        <dbReference type="Proteomes" id="UP000737391"/>
    </source>
</evidence>
<dbReference type="OrthoDB" id="4636359at2759"/>